<keyword evidence="2" id="KW-0175">Coiled coil</keyword>
<feature type="coiled-coil region" evidence="2">
    <location>
        <begin position="469"/>
        <end position="503"/>
    </location>
</feature>
<keyword evidence="6" id="KW-1185">Reference proteome</keyword>
<dbReference type="InterPro" id="IPR043443">
    <property type="entry name" value="FYB1/2-like"/>
</dbReference>
<feature type="domain" description="Helically-extended SH3" evidence="4">
    <location>
        <begin position="496"/>
        <end position="579"/>
    </location>
</feature>
<evidence type="ECO:0000256" key="2">
    <source>
        <dbReference type="SAM" id="Coils"/>
    </source>
</evidence>
<feature type="region of interest" description="Disordered" evidence="3">
    <location>
        <begin position="258"/>
        <end position="317"/>
    </location>
</feature>
<dbReference type="GO" id="GO:0007229">
    <property type="term" value="P:integrin-mediated signaling pathway"/>
    <property type="evidence" value="ECO:0007669"/>
    <property type="project" value="InterPro"/>
</dbReference>
<organism evidence="5 6">
    <name type="scientific">Pleurodeles waltl</name>
    <name type="common">Iberian ribbed newt</name>
    <dbReference type="NCBI Taxonomy" id="8319"/>
    <lineage>
        <taxon>Eukaryota</taxon>
        <taxon>Metazoa</taxon>
        <taxon>Chordata</taxon>
        <taxon>Craniata</taxon>
        <taxon>Vertebrata</taxon>
        <taxon>Euteleostomi</taxon>
        <taxon>Amphibia</taxon>
        <taxon>Batrachia</taxon>
        <taxon>Caudata</taxon>
        <taxon>Salamandroidea</taxon>
        <taxon>Salamandridae</taxon>
        <taxon>Pleurodelinae</taxon>
        <taxon>Pleurodeles</taxon>
    </lineage>
</organism>
<feature type="region of interest" description="Disordered" evidence="3">
    <location>
        <begin position="21"/>
        <end position="56"/>
    </location>
</feature>
<evidence type="ECO:0000256" key="3">
    <source>
        <dbReference type="SAM" id="MobiDB-lite"/>
    </source>
</evidence>
<reference evidence="5" key="1">
    <citation type="journal article" date="2022" name="bioRxiv">
        <title>Sequencing and chromosome-scale assembly of the giantPleurodeles waltlgenome.</title>
        <authorList>
            <person name="Brown T."/>
            <person name="Elewa A."/>
            <person name="Iarovenko S."/>
            <person name="Subramanian E."/>
            <person name="Araus A.J."/>
            <person name="Petzold A."/>
            <person name="Susuki M."/>
            <person name="Suzuki K.-i.T."/>
            <person name="Hayashi T."/>
            <person name="Toyoda A."/>
            <person name="Oliveira C."/>
            <person name="Osipova E."/>
            <person name="Leigh N.D."/>
            <person name="Simon A."/>
            <person name="Yun M.H."/>
        </authorList>
    </citation>
    <scope>NUCLEOTIDE SEQUENCE</scope>
    <source>
        <strain evidence="5">20211129_DDA</strain>
        <tissue evidence="5">Liver</tissue>
    </source>
</reference>
<dbReference type="Proteomes" id="UP001066276">
    <property type="component" value="Chromosome 12"/>
</dbReference>
<dbReference type="AlphaFoldDB" id="A0AAV7L2F7"/>
<dbReference type="GO" id="GO:0072659">
    <property type="term" value="P:protein localization to plasma membrane"/>
    <property type="evidence" value="ECO:0007669"/>
    <property type="project" value="TreeGrafter"/>
</dbReference>
<evidence type="ECO:0000259" key="4">
    <source>
        <dbReference type="Pfam" id="PF14603"/>
    </source>
</evidence>
<dbReference type="PANTHER" id="PTHR16830:SF11">
    <property type="entry name" value="PML-RARA-REGULATED ADAPTER MOLECULE 1"/>
    <property type="match status" value="1"/>
</dbReference>
<dbReference type="SUPFAM" id="SSF50044">
    <property type="entry name" value="SH3-domain"/>
    <property type="match status" value="2"/>
</dbReference>
<feature type="compositionally biased region" description="Basic and acidic residues" evidence="3">
    <location>
        <begin position="166"/>
        <end position="177"/>
    </location>
</feature>
<gene>
    <name evidence="5" type="ORF">NDU88_004985</name>
</gene>
<dbReference type="InterPro" id="IPR036028">
    <property type="entry name" value="SH3-like_dom_sf"/>
</dbReference>
<sequence>MEEKGDFKSLMAKFHTKTTEIDAGKFKPPIATKPAPPTNKSKPAIAPKKIEPENPYSPMYPVAAWRELTKELSSPNLKELAGGQIGSNINNSKLKVDATKKYNGDRSPNEASARTPLFEIGRQNTFKEINVNSTTQETGNSYTTRPLDFHHNLIMKLSQNPVGGNEIKRCPSKDHLPPKPLRLSPCNKPGVPPRKALPNPKQLGPRPLKPTRPPLVDLTRFTKGKGVMLMVQPANEKKMDFMKQKFEAKDLLSSLQHHPRISSTGSGSLNISSSSCEDREDYDDIETVRPMPKRTALSPAPPPKPKPKMSSSSKEDDFYDDVGSLETIFPPPPPQLRKSHEFRINWKNVIKQQREVEEKEFRKKFKFEGEIKVLTRMMVDPNAIIKKCGSYDLPHKRGDFLDVIQYTSQEKYLCRNIRWKFGYVPKRSLLSIEKDVYDDVGIFEELYDDIDLINKAMPPALPKMRKPSEAELYAMKQANEKNLKKLKKEEKEEKDIRKKFKLEGEIKVLTQMMVDPNAKIKKGGGKYLSHKRGEILEVIERTSLEKLLCRNSKGKYGYVPRLYLLQVEKDVYDYVEMSDIPRIAKCNP</sequence>
<keyword evidence="1" id="KW-0597">Phosphoprotein</keyword>
<dbReference type="EMBL" id="JANPWB010000016">
    <property type="protein sequence ID" value="KAJ1084839.1"/>
    <property type="molecule type" value="Genomic_DNA"/>
</dbReference>
<name>A0AAV7L2F7_PLEWA</name>
<dbReference type="GO" id="GO:0050852">
    <property type="term" value="P:T cell receptor signaling pathway"/>
    <property type="evidence" value="ECO:0007669"/>
    <property type="project" value="TreeGrafter"/>
</dbReference>
<feature type="region of interest" description="Disordered" evidence="3">
    <location>
        <begin position="164"/>
        <end position="214"/>
    </location>
</feature>
<feature type="domain" description="Helically-extended SH3" evidence="4">
    <location>
        <begin position="361"/>
        <end position="449"/>
    </location>
</feature>
<accession>A0AAV7L2F7</accession>
<evidence type="ECO:0000313" key="5">
    <source>
        <dbReference type="EMBL" id="KAJ1084839.1"/>
    </source>
</evidence>
<comment type="caution">
    <text evidence="5">The sequence shown here is derived from an EMBL/GenBank/DDBJ whole genome shotgun (WGS) entry which is preliminary data.</text>
</comment>
<dbReference type="Gene3D" id="2.30.30.40">
    <property type="entry name" value="SH3 Domains"/>
    <property type="match status" value="2"/>
</dbReference>
<feature type="compositionally biased region" description="Low complexity" evidence="3">
    <location>
        <begin position="261"/>
        <end position="275"/>
    </location>
</feature>
<protein>
    <recommendedName>
        <fullName evidence="4">Helically-extended SH3 domain-containing protein</fullName>
    </recommendedName>
</protein>
<dbReference type="GO" id="GO:0005886">
    <property type="term" value="C:plasma membrane"/>
    <property type="evidence" value="ECO:0007669"/>
    <property type="project" value="InterPro"/>
</dbReference>
<dbReference type="Pfam" id="PF14603">
    <property type="entry name" value="hSH3"/>
    <property type="match status" value="2"/>
</dbReference>
<dbReference type="InterPro" id="IPR029294">
    <property type="entry name" value="hSH3"/>
</dbReference>
<evidence type="ECO:0000256" key="1">
    <source>
        <dbReference type="ARBA" id="ARBA00022553"/>
    </source>
</evidence>
<dbReference type="PANTHER" id="PTHR16830">
    <property type="entry name" value="SH2 CONTAINING ADAPTOR PRAM-1 RELATED"/>
    <property type="match status" value="1"/>
</dbReference>
<proteinExistence type="predicted"/>
<evidence type="ECO:0000313" key="6">
    <source>
        <dbReference type="Proteomes" id="UP001066276"/>
    </source>
</evidence>